<organism evidence="1 2">
    <name type="scientific">Citrobacter gillenii</name>
    <dbReference type="NCBI Taxonomy" id="67828"/>
    <lineage>
        <taxon>Bacteria</taxon>
        <taxon>Pseudomonadati</taxon>
        <taxon>Pseudomonadota</taxon>
        <taxon>Gammaproteobacteria</taxon>
        <taxon>Enterobacterales</taxon>
        <taxon>Enterobacteriaceae</taxon>
        <taxon>Citrobacter</taxon>
        <taxon>Citrobacter freundii complex</taxon>
    </lineage>
</organism>
<proteinExistence type="predicted"/>
<gene>
    <name evidence="1" type="ORF">FCH32_14670</name>
</gene>
<accession>A0ABD6M4F9</accession>
<name>A0ABD6M4F9_9ENTR</name>
<dbReference type="EMBL" id="SUQN01000006">
    <property type="protein sequence ID" value="NTZ51529.1"/>
    <property type="molecule type" value="Genomic_DNA"/>
</dbReference>
<keyword evidence="2" id="KW-1185">Reference proteome</keyword>
<comment type="caution">
    <text evidence="1">The sequence shown here is derived from an EMBL/GenBank/DDBJ whole genome shotgun (WGS) entry which is preliminary data.</text>
</comment>
<protein>
    <submittedName>
        <fullName evidence="1">Uncharacterized protein</fullName>
    </submittedName>
</protein>
<dbReference type="Proteomes" id="UP000729009">
    <property type="component" value="Unassembled WGS sequence"/>
</dbReference>
<sequence>MQVYTDNADKCLRKEFGPCKRQTAHDVLLEGDDRQAAALSLWKAAKP</sequence>
<evidence type="ECO:0000313" key="1">
    <source>
        <dbReference type="EMBL" id="NTZ51529.1"/>
    </source>
</evidence>
<dbReference type="AlphaFoldDB" id="A0ABD6M4F9"/>
<evidence type="ECO:0000313" key="2">
    <source>
        <dbReference type="Proteomes" id="UP000729009"/>
    </source>
</evidence>
<reference evidence="1 2" key="1">
    <citation type="submission" date="2019-05" db="EMBL/GenBank/DDBJ databases">
        <title>Draft genomes of bacterial isolates retrieved from different Forrest soils.</title>
        <authorList>
            <person name="Soares-Castro P."/>
            <person name="Santos P.M."/>
        </authorList>
    </citation>
    <scope>NUCLEOTIDE SEQUENCE [LARGE SCALE GENOMIC DNA]</scope>
    <source>
        <strain evidence="1 2">UMG736</strain>
    </source>
</reference>